<proteinExistence type="predicted"/>
<dbReference type="AlphaFoldDB" id="A0AAD1I1Y9"/>
<sequence length="317" mass="32951">MKHFAWGIVVGGAVAAAFASSAVANATGETWTPDYDVGTAQLLAQLPTLTQEGWSPAWELPASFTSGTGTTLTGTDYITLSGGGFNDEFITKDGAIYDQNQLFPGFTNLYYDPAGDGPAVDAMKTPFGSFDMSSMASTFAPAELPTVNAETVGNNIVVGDGGGLRITQALGLSNGSDHWAGGPMATSVTPMETPDSSLVWSVPAMFTDGSGPDVPTLTGTEYVTSPTDVEFVDKAGDVFDQHAFVYGLFPVENLYYDPVDGPAVDEIQTIFGNIDLSPIASWFAPADVADLVTPSPLADLADAGLYSALDLLTGLTP</sequence>
<name>A0AAD1I1Y9_9MYCO</name>
<keyword evidence="1" id="KW-0732">Signal</keyword>
<protein>
    <recommendedName>
        <fullName evidence="4">PE-PGRS family protein</fullName>
    </recommendedName>
</protein>
<reference evidence="2 3" key="1">
    <citation type="journal article" date="2019" name="Emerg. Microbes Infect.">
        <title>Comprehensive subspecies identification of 175 nontuberculous mycobacteria species based on 7547 genomic profiles.</title>
        <authorList>
            <person name="Matsumoto Y."/>
            <person name="Kinjo T."/>
            <person name="Motooka D."/>
            <person name="Nabeya D."/>
            <person name="Jung N."/>
            <person name="Uechi K."/>
            <person name="Horii T."/>
            <person name="Iida T."/>
            <person name="Fujita J."/>
            <person name="Nakamura S."/>
        </authorList>
    </citation>
    <scope>NUCLEOTIDE SEQUENCE [LARGE SCALE GENOMIC DNA]</scope>
    <source>
        <strain evidence="2 3">JCM 12143</strain>
    </source>
</reference>
<evidence type="ECO:0000313" key="2">
    <source>
        <dbReference type="EMBL" id="BBX24200.1"/>
    </source>
</evidence>
<accession>A0AAD1I1Y9</accession>
<evidence type="ECO:0008006" key="4">
    <source>
        <dbReference type="Google" id="ProtNLM"/>
    </source>
</evidence>
<dbReference type="Proteomes" id="UP000467636">
    <property type="component" value="Chromosome"/>
</dbReference>
<gene>
    <name evidence="2" type="ORF">MTER_36110</name>
</gene>
<dbReference type="RefSeq" id="WP_085260802.1">
    <property type="nucleotide sequence ID" value="NZ_AP022564.1"/>
</dbReference>
<feature type="chain" id="PRO_5042220709" description="PE-PGRS family protein" evidence="1">
    <location>
        <begin position="27"/>
        <end position="317"/>
    </location>
</feature>
<evidence type="ECO:0000313" key="3">
    <source>
        <dbReference type="Proteomes" id="UP000467636"/>
    </source>
</evidence>
<dbReference type="EMBL" id="AP022564">
    <property type="protein sequence ID" value="BBX24200.1"/>
    <property type="molecule type" value="Genomic_DNA"/>
</dbReference>
<evidence type="ECO:0000256" key="1">
    <source>
        <dbReference type="SAM" id="SignalP"/>
    </source>
</evidence>
<keyword evidence="3" id="KW-1185">Reference proteome</keyword>
<organism evidence="2 3">
    <name type="scientific">Mycolicibacter terrae</name>
    <dbReference type="NCBI Taxonomy" id="1788"/>
    <lineage>
        <taxon>Bacteria</taxon>
        <taxon>Bacillati</taxon>
        <taxon>Actinomycetota</taxon>
        <taxon>Actinomycetes</taxon>
        <taxon>Mycobacteriales</taxon>
        <taxon>Mycobacteriaceae</taxon>
        <taxon>Mycolicibacter</taxon>
    </lineage>
</organism>
<feature type="signal peptide" evidence="1">
    <location>
        <begin position="1"/>
        <end position="26"/>
    </location>
</feature>